<evidence type="ECO:0000313" key="1">
    <source>
        <dbReference type="EMBL" id="PBK65748.1"/>
    </source>
</evidence>
<gene>
    <name evidence="1" type="ORF">ARMSODRAFT_978190</name>
</gene>
<organism evidence="1 2">
    <name type="scientific">Armillaria solidipes</name>
    <dbReference type="NCBI Taxonomy" id="1076256"/>
    <lineage>
        <taxon>Eukaryota</taxon>
        <taxon>Fungi</taxon>
        <taxon>Dikarya</taxon>
        <taxon>Basidiomycota</taxon>
        <taxon>Agaricomycotina</taxon>
        <taxon>Agaricomycetes</taxon>
        <taxon>Agaricomycetidae</taxon>
        <taxon>Agaricales</taxon>
        <taxon>Marasmiineae</taxon>
        <taxon>Physalacriaceae</taxon>
        <taxon>Armillaria</taxon>
    </lineage>
</organism>
<dbReference type="Proteomes" id="UP000218334">
    <property type="component" value="Unassembled WGS sequence"/>
</dbReference>
<protein>
    <submittedName>
        <fullName evidence="1">Uncharacterized protein</fullName>
    </submittedName>
</protein>
<sequence length="426" mass="47509">MFQISSLTLVAPLASQHRKEPQHILPGWNNRTCRLISKHLINELLHTNSRFTTTTPLLLLSPASNPATSTRTQPGLLPESPLTLLACSPPPLPPTATVQAPSLEAPSPGTADVVPVPSVQESMQPHDTSKVSDKPKLGIKYPATLQFGERDPLTVFLIDRRLENSKRAFSIEGLKQGQWRVRMKDVIESLLNLKALFDGNIKLSSPHPSRPEYFLEFLICTTGKVNNTPITEDSLVASMLDTETMEYSIDIIVENDQNLKLRRWPTQSKLLPAARAPLSINAQEKPGYKRFDEGCGRSLGNSYIVEWWAFVADFLAEFNGKKCQKTVRPIHSCKRKTDWPHRLTKGLTITKSMCQDGLAVGDTTFSKAVEGDRLVKAYRRGRHHEALEVATILESDEVIGSVKLSNYLKQWKKDHLTAYPPAAHVA</sequence>
<keyword evidence="2" id="KW-1185">Reference proteome</keyword>
<accession>A0A2H3BI86</accession>
<name>A0A2H3BI86_9AGAR</name>
<reference evidence="2" key="1">
    <citation type="journal article" date="2017" name="Nat. Ecol. Evol.">
        <title>Genome expansion and lineage-specific genetic innovations in the forest pathogenic fungi Armillaria.</title>
        <authorList>
            <person name="Sipos G."/>
            <person name="Prasanna A.N."/>
            <person name="Walter M.C."/>
            <person name="O'Connor E."/>
            <person name="Balint B."/>
            <person name="Krizsan K."/>
            <person name="Kiss B."/>
            <person name="Hess J."/>
            <person name="Varga T."/>
            <person name="Slot J."/>
            <person name="Riley R."/>
            <person name="Boka B."/>
            <person name="Rigling D."/>
            <person name="Barry K."/>
            <person name="Lee J."/>
            <person name="Mihaltcheva S."/>
            <person name="LaButti K."/>
            <person name="Lipzen A."/>
            <person name="Waldron R."/>
            <person name="Moloney N.M."/>
            <person name="Sperisen C."/>
            <person name="Kredics L."/>
            <person name="Vagvoelgyi C."/>
            <person name="Patrignani A."/>
            <person name="Fitzpatrick D."/>
            <person name="Nagy I."/>
            <person name="Doyle S."/>
            <person name="Anderson J.B."/>
            <person name="Grigoriev I.V."/>
            <person name="Gueldener U."/>
            <person name="Muensterkoetter M."/>
            <person name="Nagy L.G."/>
        </authorList>
    </citation>
    <scope>NUCLEOTIDE SEQUENCE [LARGE SCALE GENOMIC DNA]</scope>
    <source>
        <strain evidence="2">28-4</strain>
    </source>
</reference>
<dbReference type="EMBL" id="KZ293444">
    <property type="protein sequence ID" value="PBK65748.1"/>
    <property type="molecule type" value="Genomic_DNA"/>
</dbReference>
<dbReference type="AlphaFoldDB" id="A0A2H3BI86"/>
<evidence type="ECO:0000313" key="2">
    <source>
        <dbReference type="Proteomes" id="UP000218334"/>
    </source>
</evidence>
<proteinExistence type="predicted"/>